<dbReference type="GO" id="GO:0009103">
    <property type="term" value="P:lipopolysaccharide biosynthetic process"/>
    <property type="evidence" value="ECO:0007669"/>
    <property type="project" value="TreeGrafter"/>
</dbReference>
<dbReference type="PANTHER" id="PTHR46401:SF2">
    <property type="entry name" value="GLYCOSYLTRANSFERASE WBBK-RELATED"/>
    <property type="match status" value="1"/>
</dbReference>
<accession>A0A2N6K2J7</accession>
<proteinExistence type="predicted"/>
<dbReference type="EMBL" id="NRQW01000286">
    <property type="protein sequence ID" value="PLZ89389.1"/>
    <property type="molecule type" value="Genomic_DNA"/>
</dbReference>
<sequence>MVKTVVDVIVTHWSDPTDPKAWSGTSSNIIKNLEKLGVNTIGISTGFNKYQQKFLEFIHRMRGLGTDYFGGPVFRNQCSKILQRKVRYLECQKILHMGQLDLPVNEIPGLEHYLLLDTTSYIWHQYDTKLANRNTEKGRKVHEQLDIQAFSHVKHFFPFSEYVKDSLINHYNINPDRITVVGSGLGNIQPFYGEKDYTNGQILFVASGRFEDKGGQLLLEGFKLAQRKNPEIKLIIVGQENHKHLNDSIPNLTVYGETRGKKLQDLFNQAALFAMPSLNEPWGLVYLEALACKTPILALNRNALPEITQNGKYGFLVDETKPKAIADAICHAFSEPDKLKAMGEAGQKYCLENFSWEKTATKIADVMLGVS</sequence>
<dbReference type="Pfam" id="PF00534">
    <property type="entry name" value="Glycos_transf_1"/>
    <property type="match status" value="1"/>
</dbReference>
<dbReference type="GO" id="GO:0016757">
    <property type="term" value="F:glycosyltransferase activity"/>
    <property type="evidence" value="ECO:0007669"/>
    <property type="project" value="InterPro"/>
</dbReference>
<keyword evidence="4" id="KW-1185">Reference proteome</keyword>
<dbReference type="CDD" id="cd03801">
    <property type="entry name" value="GT4_PimA-like"/>
    <property type="match status" value="1"/>
</dbReference>
<dbReference type="Proteomes" id="UP000235036">
    <property type="component" value="Unassembled WGS sequence"/>
</dbReference>
<dbReference type="RefSeq" id="WP_102205271.1">
    <property type="nucleotide sequence ID" value="NZ_CAWNVR010000385.1"/>
</dbReference>
<protein>
    <recommendedName>
        <fullName evidence="2">Glycosyl transferase family 1 domain-containing protein</fullName>
    </recommendedName>
</protein>
<feature type="domain" description="Glycosyl transferase family 1" evidence="2">
    <location>
        <begin position="200"/>
        <end position="348"/>
    </location>
</feature>
<dbReference type="SUPFAM" id="SSF53756">
    <property type="entry name" value="UDP-Glycosyltransferase/glycogen phosphorylase"/>
    <property type="match status" value="1"/>
</dbReference>
<evidence type="ECO:0000259" key="2">
    <source>
        <dbReference type="Pfam" id="PF00534"/>
    </source>
</evidence>
<dbReference type="PANTHER" id="PTHR46401">
    <property type="entry name" value="GLYCOSYLTRANSFERASE WBBK-RELATED"/>
    <property type="match status" value="1"/>
</dbReference>
<evidence type="ECO:0000256" key="1">
    <source>
        <dbReference type="ARBA" id="ARBA00022679"/>
    </source>
</evidence>
<name>A0A2N6K2J7_FISMU</name>
<organism evidence="3 4">
    <name type="scientific">Fischerella muscicola CCMEE 5323</name>
    <dbReference type="NCBI Taxonomy" id="2019572"/>
    <lineage>
        <taxon>Bacteria</taxon>
        <taxon>Bacillati</taxon>
        <taxon>Cyanobacteriota</taxon>
        <taxon>Cyanophyceae</taxon>
        <taxon>Nostocales</taxon>
        <taxon>Hapalosiphonaceae</taxon>
        <taxon>Fischerella</taxon>
    </lineage>
</organism>
<evidence type="ECO:0000313" key="4">
    <source>
        <dbReference type="Proteomes" id="UP000235036"/>
    </source>
</evidence>
<dbReference type="AlphaFoldDB" id="A0A2N6K2J7"/>
<comment type="caution">
    <text evidence="3">The sequence shown here is derived from an EMBL/GenBank/DDBJ whole genome shotgun (WGS) entry which is preliminary data.</text>
</comment>
<keyword evidence="1" id="KW-0808">Transferase</keyword>
<gene>
    <name evidence="3" type="ORF">CEN44_13255</name>
</gene>
<evidence type="ECO:0000313" key="3">
    <source>
        <dbReference type="EMBL" id="PLZ89389.1"/>
    </source>
</evidence>
<reference evidence="3 4" key="1">
    <citation type="submission" date="2017-08" db="EMBL/GenBank/DDBJ databases">
        <title>Genomes of Fischerella (Mastigocladus) sp. strains.</title>
        <authorList>
            <person name="Miller S.R."/>
        </authorList>
    </citation>
    <scope>NUCLEOTIDE SEQUENCE [LARGE SCALE GENOMIC DNA]</scope>
    <source>
        <strain evidence="3 4">CCMEE 5323</strain>
    </source>
</reference>
<dbReference type="InterPro" id="IPR001296">
    <property type="entry name" value="Glyco_trans_1"/>
</dbReference>
<dbReference type="Gene3D" id="3.40.50.2000">
    <property type="entry name" value="Glycogen Phosphorylase B"/>
    <property type="match status" value="2"/>
</dbReference>